<dbReference type="PANTHER" id="PTHR35813:SF1">
    <property type="entry name" value="INNER MEMBRANE PROTEIN YBAN"/>
    <property type="match status" value="1"/>
</dbReference>
<gene>
    <name evidence="3" type="ORF">CLV83_2600</name>
</gene>
<comment type="subcellular location">
    <subcellularLocation>
        <location evidence="1">Cell inner membrane</location>
        <topology evidence="1">Multi-pass membrane protein</topology>
    </subcellularLocation>
</comment>
<feature type="transmembrane region" description="Helical" evidence="2">
    <location>
        <begin position="17"/>
        <end position="50"/>
    </location>
</feature>
<dbReference type="InterPro" id="IPR007401">
    <property type="entry name" value="DUF454"/>
</dbReference>
<keyword evidence="2" id="KW-0812">Transmembrane</keyword>
<keyword evidence="1" id="KW-0997">Cell inner membrane</keyword>
<dbReference type="PIRSF" id="PIRSF016789">
    <property type="entry name" value="DUF454"/>
    <property type="match status" value="1"/>
</dbReference>
<accession>A0A4R1GMN0</accession>
<keyword evidence="1 2" id="KW-0472">Membrane</keyword>
<dbReference type="RefSeq" id="WP_132292991.1">
    <property type="nucleotide sequence ID" value="NZ_SMFU01000009.1"/>
</dbReference>
<comment type="caution">
    <text evidence="3">The sequence shown here is derived from an EMBL/GenBank/DDBJ whole genome shotgun (WGS) entry which is preliminary data.</text>
</comment>
<organism evidence="3 4">
    <name type="scientific">Marinobacterium mangrovicola</name>
    <dbReference type="NCBI Taxonomy" id="1476959"/>
    <lineage>
        <taxon>Bacteria</taxon>
        <taxon>Pseudomonadati</taxon>
        <taxon>Pseudomonadota</taxon>
        <taxon>Gammaproteobacteria</taxon>
        <taxon>Oceanospirillales</taxon>
        <taxon>Oceanospirillaceae</taxon>
        <taxon>Marinobacterium</taxon>
    </lineage>
</organism>
<dbReference type="Proteomes" id="UP000294546">
    <property type="component" value="Unassembled WGS sequence"/>
</dbReference>
<dbReference type="PANTHER" id="PTHR35813">
    <property type="entry name" value="INNER MEMBRANE PROTEIN YBAN"/>
    <property type="match status" value="1"/>
</dbReference>
<keyword evidence="1" id="KW-1003">Cell membrane</keyword>
<keyword evidence="4" id="KW-1185">Reference proteome</keyword>
<sequence>MARSGEQKTATDSGLRWLWLLLTWVALGLAILGAILPGLPTTVFVLIAAWSASKCSPRLRAWLENHSLFGERLRNWEQGGVIDRKSKITASIGMLVAAVIVVYAIGHPLLLMLILGAIAVGALVVWSRPENLPEGRRNSRC</sequence>
<evidence type="ECO:0000313" key="4">
    <source>
        <dbReference type="Proteomes" id="UP000294546"/>
    </source>
</evidence>
<name>A0A4R1GMN0_9GAMM</name>
<evidence type="ECO:0000313" key="3">
    <source>
        <dbReference type="EMBL" id="TCK05672.1"/>
    </source>
</evidence>
<keyword evidence="2" id="KW-1133">Transmembrane helix</keyword>
<dbReference type="Pfam" id="PF04304">
    <property type="entry name" value="DUF454"/>
    <property type="match status" value="1"/>
</dbReference>
<protein>
    <recommendedName>
        <fullName evidence="1">Inner membrane protein</fullName>
    </recommendedName>
</protein>
<feature type="transmembrane region" description="Helical" evidence="2">
    <location>
        <begin position="111"/>
        <end position="127"/>
    </location>
</feature>
<proteinExistence type="predicted"/>
<evidence type="ECO:0000256" key="1">
    <source>
        <dbReference type="PIRNR" id="PIRNR016789"/>
    </source>
</evidence>
<dbReference type="OrthoDB" id="9816293at2"/>
<dbReference type="GO" id="GO:0005886">
    <property type="term" value="C:plasma membrane"/>
    <property type="evidence" value="ECO:0007669"/>
    <property type="project" value="UniProtKB-SubCell"/>
</dbReference>
<dbReference type="AlphaFoldDB" id="A0A4R1GMN0"/>
<reference evidence="3 4" key="1">
    <citation type="submission" date="2019-03" db="EMBL/GenBank/DDBJ databases">
        <title>Genomic Encyclopedia of Archaeal and Bacterial Type Strains, Phase II (KMG-II): from individual species to whole genera.</title>
        <authorList>
            <person name="Goeker M."/>
        </authorList>
    </citation>
    <scope>NUCLEOTIDE SEQUENCE [LARGE SCALE GENOMIC DNA]</scope>
    <source>
        <strain evidence="3 4">DSM 27697</strain>
    </source>
</reference>
<dbReference type="EMBL" id="SMFU01000009">
    <property type="protein sequence ID" value="TCK05672.1"/>
    <property type="molecule type" value="Genomic_DNA"/>
</dbReference>
<evidence type="ECO:0000256" key="2">
    <source>
        <dbReference type="SAM" id="Phobius"/>
    </source>
</evidence>